<dbReference type="EMBL" id="CP002219">
    <property type="protein sequence ID" value="ADQ06246.1"/>
    <property type="molecule type" value="Genomic_DNA"/>
</dbReference>
<dbReference type="STRING" id="632292.Calhy_0503"/>
<gene>
    <name evidence="1" type="ordered locus">Calhy_0503</name>
</gene>
<accession>E4QCF0</accession>
<dbReference type="AlphaFoldDB" id="E4QCF0"/>
<evidence type="ECO:0000313" key="2">
    <source>
        <dbReference type="Proteomes" id="UP000006890"/>
    </source>
</evidence>
<reference evidence="1 2" key="2">
    <citation type="journal article" date="2011" name="J. Bacteriol.">
        <title>Complete genome sequences for the anaerobic, extremely thermophilic plant biomass-degrading bacteria Caldicellulosiruptor hydrothermalis, Caldicellulosiruptor kristjanssonii, Caldicellulosiruptor kronotskyensis, Caldicellulosiruptor owensenis, and Caldicellulosiruptor lactoaceticus.</title>
        <authorList>
            <person name="Blumer-Schuette S.E."/>
            <person name="Ozdemir I."/>
            <person name="Mistry D."/>
            <person name="Lucas S."/>
            <person name="Lapidus A."/>
            <person name="Cheng J.F."/>
            <person name="Goodwin L.A."/>
            <person name="Pitluck S."/>
            <person name="Land M.L."/>
            <person name="Hauser L.J."/>
            <person name="Woyke T."/>
            <person name="Mikhailova N."/>
            <person name="Pati A."/>
            <person name="Kyrpides N.C."/>
            <person name="Ivanova N."/>
            <person name="Detter J.C."/>
            <person name="Walston-Davenport K."/>
            <person name="Han S."/>
            <person name="Adams M.W."/>
            <person name="Kelly R.M."/>
        </authorList>
    </citation>
    <scope>NUCLEOTIDE SEQUENCE [LARGE SCALE GENOMIC DNA]</scope>
    <source>
        <strain evidence="2">DSM 18901 / VKM B-2411 / 108</strain>
    </source>
</reference>
<keyword evidence="2" id="KW-1185">Reference proteome</keyword>
<name>E4QCF0_CALH1</name>
<sequence>MLHKRELFDRIIEEILQSYIQYAKIIIESKINVNLFY</sequence>
<protein>
    <submittedName>
        <fullName evidence="1">Uncharacterized protein</fullName>
    </submittedName>
</protein>
<proteinExistence type="predicted"/>
<evidence type="ECO:0000313" key="1">
    <source>
        <dbReference type="EMBL" id="ADQ06246.1"/>
    </source>
</evidence>
<organism evidence="1 2">
    <name type="scientific">Caldicellulosiruptor hydrothermalis (strain DSM 18901 / VKM B-2411 / 108)</name>
    <dbReference type="NCBI Taxonomy" id="632292"/>
    <lineage>
        <taxon>Bacteria</taxon>
        <taxon>Bacillati</taxon>
        <taxon>Bacillota</taxon>
        <taxon>Bacillota incertae sedis</taxon>
        <taxon>Caldicellulosiruptorales</taxon>
        <taxon>Caldicellulosiruptoraceae</taxon>
        <taxon>Caldicellulosiruptor</taxon>
    </lineage>
</organism>
<dbReference type="HOGENOM" id="CLU_3341489_0_0_9"/>
<dbReference type="KEGG" id="chd:Calhy_0503"/>
<reference key="1">
    <citation type="submission" date="2010-09" db="EMBL/GenBank/DDBJ databases">
        <title>Complete sequence of Caldicellulosiruptor hydrothermalis 108.</title>
        <authorList>
            <consortium name="US DOE Joint Genome Institute"/>
            <person name="Lucas S."/>
            <person name="Copeland A."/>
            <person name="Lapidus A."/>
            <person name="Cheng J.-F."/>
            <person name="Bruce D."/>
            <person name="Goodwin L."/>
            <person name="Pitluck S."/>
            <person name="Davenport K."/>
            <person name="Detter J.C."/>
            <person name="Han C."/>
            <person name="Tapia R."/>
            <person name="Land M."/>
            <person name="Hauser L."/>
            <person name="Chang Y.-J."/>
            <person name="Jeffries C."/>
            <person name="Kyrpides N."/>
            <person name="Ivanova N."/>
            <person name="Mikhailova N."/>
            <person name="Blumer-Schuette S.E."/>
            <person name="Kelly R.M."/>
            <person name="Woyke T."/>
        </authorList>
    </citation>
    <scope>NUCLEOTIDE SEQUENCE</scope>
    <source>
        <strain>108</strain>
    </source>
</reference>
<dbReference type="Proteomes" id="UP000006890">
    <property type="component" value="Chromosome"/>
</dbReference>